<dbReference type="InterPro" id="IPR011992">
    <property type="entry name" value="EF-hand-dom_pair"/>
</dbReference>
<keyword evidence="2" id="KW-0732">Signal</keyword>
<keyword evidence="5" id="KW-1185">Reference proteome</keyword>
<dbReference type="SUPFAM" id="SSF47473">
    <property type="entry name" value="EF-hand"/>
    <property type="match status" value="1"/>
</dbReference>
<evidence type="ECO:0000256" key="2">
    <source>
        <dbReference type="SAM" id="SignalP"/>
    </source>
</evidence>
<sequence length="187" mass="19672">MIRPLLALFLLLPALPATAQQADVQTALATLPPDVAERIAARPDRFADTAIDLIHGHGTGGAIDAAGIDRALALDRAFFRTRALRSFHESDLDADGAVALPEITARAATLTPPARARLLRDRDAADTDADGTLTPDELRAHATAEAARATRPEDEALLRAILAFDGDGDGRVTAAEIRQATDALSQG</sequence>
<dbReference type="InterPro" id="IPR002048">
    <property type="entry name" value="EF_hand_dom"/>
</dbReference>
<evidence type="ECO:0000313" key="5">
    <source>
        <dbReference type="Proteomes" id="UP000731907"/>
    </source>
</evidence>
<feature type="region of interest" description="Disordered" evidence="1">
    <location>
        <begin position="119"/>
        <end position="151"/>
    </location>
</feature>
<dbReference type="Proteomes" id="UP000731907">
    <property type="component" value="Unassembled WGS sequence"/>
</dbReference>
<feature type="chain" id="PRO_5046818347" description="EF-hand domain-containing protein" evidence="2">
    <location>
        <begin position="20"/>
        <end position="187"/>
    </location>
</feature>
<feature type="signal peptide" evidence="2">
    <location>
        <begin position="1"/>
        <end position="19"/>
    </location>
</feature>
<dbReference type="Gene3D" id="1.10.238.10">
    <property type="entry name" value="EF-hand"/>
    <property type="match status" value="1"/>
</dbReference>
<dbReference type="PROSITE" id="PS00018">
    <property type="entry name" value="EF_HAND_1"/>
    <property type="match status" value="3"/>
</dbReference>
<comment type="caution">
    <text evidence="4">The sequence shown here is derived from an EMBL/GenBank/DDBJ whole genome shotgun (WGS) entry which is preliminary data.</text>
</comment>
<dbReference type="EMBL" id="JAAATX020000002">
    <property type="protein sequence ID" value="MBU9696756.1"/>
    <property type="molecule type" value="Genomic_DNA"/>
</dbReference>
<feature type="domain" description="EF-hand" evidence="3">
    <location>
        <begin position="152"/>
        <end position="187"/>
    </location>
</feature>
<gene>
    <name evidence="4" type="ORF">GU927_002740</name>
</gene>
<dbReference type="InterPro" id="IPR018247">
    <property type="entry name" value="EF_Hand_1_Ca_BS"/>
</dbReference>
<dbReference type="RefSeq" id="WP_161760832.1">
    <property type="nucleotide sequence ID" value="NZ_JAAATX020000002.1"/>
</dbReference>
<proteinExistence type="predicted"/>
<evidence type="ECO:0000259" key="3">
    <source>
        <dbReference type="PROSITE" id="PS50222"/>
    </source>
</evidence>
<evidence type="ECO:0000313" key="4">
    <source>
        <dbReference type="EMBL" id="MBU9696756.1"/>
    </source>
</evidence>
<reference evidence="4 5" key="1">
    <citation type="submission" date="2021-06" db="EMBL/GenBank/DDBJ databases">
        <title>Rhodobacteraceae bacterium strain HSP-20.</title>
        <authorList>
            <person name="Chen W.-M."/>
        </authorList>
    </citation>
    <scope>NUCLEOTIDE SEQUENCE [LARGE SCALE GENOMIC DNA]</scope>
    <source>
        <strain evidence="4 5">HSP-20</strain>
    </source>
</reference>
<accession>A0ABS6IZ17</accession>
<feature type="compositionally biased region" description="Basic and acidic residues" evidence="1">
    <location>
        <begin position="136"/>
        <end position="151"/>
    </location>
</feature>
<dbReference type="Pfam" id="PF13202">
    <property type="entry name" value="EF-hand_5"/>
    <property type="match status" value="2"/>
</dbReference>
<name>A0ABS6IZ17_9RHOB</name>
<evidence type="ECO:0000256" key="1">
    <source>
        <dbReference type="SAM" id="MobiDB-lite"/>
    </source>
</evidence>
<dbReference type="PROSITE" id="PS50222">
    <property type="entry name" value="EF_HAND_2"/>
    <property type="match status" value="1"/>
</dbReference>
<organism evidence="4 5">
    <name type="scientific">Paragemmobacter amnigenus</name>
    <dbReference type="NCBI Taxonomy" id="2852097"/>
    <lineage>
        <taxon>Bacteria</taxon>
        <taxon>Pseudomonadati</taxon>
        <taxon>Pseudomonadota</taxon>
        <taxon>Alphaproteobacteria</taxon>
        <taxon>Rhodobacterales</taxon>
        <taxon>Paracoccaceae</taxon>
        <taxon>Paragemmobacter</taxon>
    </lineage>
</organism>
<protein>
    <recommendedName>
        <fullName evidence="3">EF-hand domain-containing protein</fullName>
    </recommendedName>
</protein>